<reference evidence="2" key="1">
    <citation type="submission" date="2022-04" db="EMBL/GenBank/DDBJ databases">
        <title>Complete genome sequence of a cyanobacterium, Nostoc sp. SO-36, isolated in Antarctica.</title>
        <authorList>
            <person name="Kanesaki Y."/>
            <person name="Effendi D."/>
            <person name="Sakamoto T."/>
            <person name="Ohtani S."/>
            <person name="Awai K."/>
        </authorList>
    </citation>
    <scope>NUCLEOTIDE SEQUENCE</scope>
    <source>
        <strain evidence="2">SO-36</strain>
    </source>
</reference>
<feature type="compositionally biased region" description="Polar residues" evidence="1">
    <location>
        <begin position="7"/>
        <end position="20"/>
    </location>
</feature>
<feature type="region of interest" description="Disordered" evidence="1">
    <location>
        <begin position="92"/>
        <end position="112"/>
    </location>
</feature>
<organism evidence="2 3">
    <name type="scientific">Nostoc cf. commune SO-36</name>
    <dbReference type="NCBI Taxonomy" id="449208"/>
    <lineage>
        <taxon>Bacteria</taxon>
        <taxon>Bacillati</taxon>
        <taxon>Cyanobacteriota</taxon>
        <taxon>Cyanophyceae</taxon>
        <taxon>Nostocales</taxon>
        <taxon>Nostocaceae</taxon>
        <taxon>Nostoc</taxon>
    </lineage>
</organism>
<feature type="compositionally biased region" description="Polar residues" evidence="1">
    <location>
        <begin position="92"/>
        <end position="104"/>
    </location>
</feature>
<dbReference type="Proteomes" id="UP001055453">
    <property type="component" value="Chromosome"/>
</dbReference>
<evidence type="ECO:0000256" key="1">
    <source>
        <dbReference type="SAM" id="MobiDB-lite"/>
    </source>
</evidence>
<protein>
    <submittedName>
        <fullName evidence="2">Uncharacterized protein</fullName>
    </submittedName>
</protein>
<accession>A0ABM7Z203</accession>
<evidence type="ECO:0000313" key="3">
    <source>
        <dbReference type="Proteomes" id="UP001055453"/>
    </source>
</evidence>
<feature type="region of interest" description="Disordered" evidence="1">
    <location>
        <begin position="1"/>
        <end position="32"/>
    </location>
</feature>
<gene>
    <name evidence="2" type="ORF">ANSO36C_28170</name>
</gene>
<evidence type="ECO:0000313" key="2">
    <source>
        <dbReference type="EMBL" id="BDI17015.1"/>
    </source>
</evidence>
<name>A0ABM7Z203_NOSCO</name>
<proteinExistence type="predicted"/>
<dbReference type="EMBL" id="AP025732">
    <property type="protein sequence ID" value="BDI17015.1"/>
    <property type="molecule type" value="Genomic_DNA"/>
</dbReference>
<sequence>MWKKSLGSLTTAKGKVTQQADKLGLPTPSQPYSPIRADIENYLHNTYAWQLSPERIAQEFRDVLYDPAADAGIVRRELERLSRNDFVQYTATTGPAYPSPNSAHCRSVRNCP</sequence>
<keyword evidence="3" id="KW-1185">Reference proteome</keyword>